<dbReference type="OrthoDB" id="10444917at2759"/>
<accession>A0A4Q2D9V7</accession>
<reference evidence="1 2" key="1">
    <citation type="submission" date="2019-01" db="EMBL/GenBank/DDBJ databases">
        <title>Draft genome sequence of Psathyrella aberdarensis IHI B618.</title>
        <authorList>
            <person name="Buettner E."/>
            <person name="Kellner H."/>
        </authorList>
    </citation>
    <scope>NUCLEOTIDE SEQUENCE [LARGE SCALE GENOMIC DNA]</scope>
    <source>
        <strain evidence="1 2">IHI B618</strain>
    </source>
</reference>
<dbReference type="EMBL" id="SDEE01000600">
    <property type="protein sequence ID" value="RXW15095.1"/>
    <property type="molecule type" value="Genomic_DNA"/>
</dbReference>
<gene>
    <name evidence="1" type="ORF">EST38_g10756</name>
</gene>
<protein>
    <submittedName>
        <fullName evidence="1">Uncharacterized protein</fullName>
    </submittedName>
</protein>
<sequence>IKESEASGVGAKPIQFAHQTAESSFLQSTLSSSLNNGRSSSVYGPNLTIEERAKDSVASIQIAGEKSGETKLEV</sequence>
<comment type="caution">
    <text evidence="1">The sequence shown here is derived from an EMBL/GenBank/DDBJ whole genome shotgun (WGS) entry which is preliminary data.</text>
</comment>
<feature type="non-terminal residue" evidence="1">
    <location>
        <position position="1"/>
    </location>
</feature>
<organism evidence="1 2">
    <name type="scientific">Candolleomyces aberdarensis</name>
    <dbReference type="NCBI Taxonomy" id="2316362"/>
    <lineage>
        <taxon>Eukaryota</taxon>
        <taxon>Fungi</taxon>
        <taxon>Dikarya</taxon>
        <taxon>Basidiomycota</taxon>
        <taxon>Agaricomycotina</taxon>
        <taxon>Agaricomycetes</taxon>
        <taxon>Agaricomycetidae</taxon>
        <taxon>Agaricales</taxon>
        <taxon>Agaricineae</taxon>
        <taxon>Psathyrellaceae</taxon>
        <taxon>Candolleomyces</taxon>
    </lineage>
</organism>
<keyword evidence="2" id="KW-1185">Reference proteome</keyword>
<evidence type="ECO:0000313" key="2">
    <source>
        <dbReference type="Proteomes" id="UP000290288"/>
    </source>
</evidence>
<dbReference type="Proteomes" id="UP000290288">
    <property type="component" value="Unassembled WGS sequence"/>
</dbReference>
<proteinExistence type="predicted"/>
<evidence type="ECO:0000313" key="1">
    <source>
        <dbReference type="EMBL" id="RXW15095.1"/>
    </source>
</evidence>
<name>A0A4Q2D9V7_9AGAR</name>
<dbReference type="AlphaFoldDB" id="A0A4Q2D9V7"/>